<keyword evidence="15" id="KW-1185">Reference proteome</keyword>
<dbReference type="Gene3D" id="2.40.420.20">
    <property type="match status" value="1"/>
</dbReference>
<keyword evidence="3" id="KW-0862">Zinc</keyword>
<evidence type="ECO:0000256" key="1">
    <source>
        <dbReference type="ARBA" id="ARBA00009477"/>
    </source>
</evidence>
<dbReference type="Proteomes" id="UP000503162">
    <property type="component" value="Chromosome"/>
</dbReference>
<dbReference type="EMBL" id="CP049989">
    <property type="protein sequence ID" value="QIM53131.1"/>
    <property type="molecule type" value="Genomic_DNA"/>
</dbReference>
<dbReference type="Pfam" id="PF25973">
    <property type="entry name" value="BSH_CzcB"/>
    <property type="match status" value="1"/>
</dbReference>
<dbReference type="InterPro" id="IPR058647">
    <property type="entry name" value="BSH_CzcB-like"/>
</dbReference>
<evidence type="ECO:0000256" key="9">
    <source>
        <dbReference type="SAM" id="Phobius"/>
    </source>
</evidence>
<feature type="compositionally biased region" description="Basic and acidic residues" evidence="8">
    <location>
        <begin position="41"/>
        <end position="93"/>
    </location>
</feature>
<dbReference type="KEGG" id="hcz:G9Q37_13730"/>
<feature type="coiled-coil region" evidence="7">
    <location>
        <begin position="170"/>
        <end position="197"/>
    </location>
</feature>
<dbReference type="Pfam" id="PF25954">
    <property type="entry name" value="Beta-barrel_RND_2"/>
    <property type="match status" value="1"/>
</dbReference>
<comment type="similarity">
    <text evidence="1">Belongs to the membrane fusion protein (MFP) (TC 8.A.1) family.</text>
</comment>
<dbReference type="RefSeq" id="WP_166227910.1">
    <property type="nucleotide sequence ID" value="NZ_CP049989.1"/>
</dbReference>
<evidence type="ECO:0000256" key="8">
    <source>
        <dbReference type="SAM" id="MobiDB-lite"/>
    </source>
</evidence>
<dbReference type="GO" id="GO:0015679">
    <property type="term" value="P:plasma membrane copper ion transport"/>
    <property type="evidence" value="ECO:0007669"/>
    <property type="project" value="TreeGrafter"/>
</dbReference>
<feature type="region of interest" description="Disordered" evidence="8">
    <location>
        <begin position="40"/>
        <end position="93"/>
    </location>
</feature>
<protein>
    <submittedName>
        <fullName evidence="14">Efflux RND transporter periplasmic adaptor subunit</fullName>
    </submittedName>
</protein>
<dbReference type="SUPFAM" id="SSF111369">
    <property type="entry name" value="HlyD-like secretion proteins"/>
    <property type="match status" value="1"/>
</dbReference>
<dbReference type="GO" id="GO:0046914">
    <property type="term" value="F:transition metal ion binding"/>
    <property type="evidence" value="ECO:0007669"/>
    <property type="project" value="TreeGrafter"/>
</dbReference>
<evidence type="ECO:0000259" key="13">
    <source>
        <dbReference type="Pfam" id="PF25975"/>
    </source>
</evidence>
<dbReference type="InterPro" id="IPR058649">
    <property type="entry name" value="CzcB_C"/>
</dbReference>
<keyword evidence="9" id="KW-0812">Transmembrane</keyword>
<feature type="domain" description="CusB-like beta-barrel" evidence="11">
    <location>
        <begin position="279"/>
        <end position="352"/>
    </location>
</feature>
<evidence type="ECO:0000256" key="4">
    <source>
        <dbReference type="ARBA" id="ARBA00023285"/>
    </source>
</evidence>
<proteinExistence type="inferred from homology"/>
<reference evidence="14 15" key="1">
    <citation type="submission" date="2020-03" db="EMBL/GenBank/DDBJ databases">
        <title>Hydrogenophaga sp. nov. isolated from cyanobacterial mat.</title>
        <authorList>
            <person name="Thorat V."/>
            <person name="Kirdat K."/>
            <person name="Tiwarekar B."/>
            <person name="Costa E.D."/>
            <person name="Yadav A."/>
        </authorList>
    </citation>
    <scope>NUCLEOTIDE SEQUENCE [LARGE SCALE GENOMIC DNA]</scope>
    <source>
        <strain evidence="14 15">BA0156</strain>
    </source>
</reference>
<feature type="domain" description="CzcB-like barrel-sandwich hybrid" evidence="12">
    <location>
        <begin position="133"/>
        <end position="276"/>
    </location>
</feature>
<dbReference type="InterPro" id="IPR058648">
    <property type="entry name" value="HH_CzcB-like"/>
</dbReference>
<dbReference type="PANTHER" id="PTHR30097:SF4">
    <property type="entry name" value="SLR6042 PROTEIN"/>
    <property type="match status" value="1"/>
</dbReference>
<evidence type="ECO:0000256" key="3">
    <source>
        <dbReference type="ARBA" id="ARBA00022833"/>
    </source>
</evidence>
<feature type="transmembrane region" description="Helical" evidence="9">
    <location>
        <begin position="16"/>
        <end position="34"/>
    </location>
</feature>
<accession>A0A6G8IJ02</accession>
<feature type="domain" description="CzcB-like alpha-helical hairpin" evidence="10">
    <location>
        <begin position="172"/>
        <end position="230"/>
    </location>
</feature>
<dbReference type="GO" id="GO:0060003">
    <property type="term" value="P:copper ion export"/>
    <property type="evidence" value="ECO:0007669"/>
    <property type="project" value="TreeGrafter"/>
</dbReference>
<dbReference type="Gene3D" id="2.40.50.100">
    <property type="match status" value="1"/>
</dbReference>
<dbReference type="GO" id="GO:0016020">
    <property type="term" value="C:membrane"/>
    <property type="evidence" value="ECO:0007669"/>
    <property type="project" value="InterPro"/>
</dbReference>
<keyword evidence="5" id="KW-0105">Cadmium resistance</keyword>
<evidence type="ECO:0000259" key="12">
    <source>
        <dbReference type="Pfam" id="PF25973"/>
    </source>
</evidence>
<dbReference type="Pfam" id="PF25975">
    <property type="entry name" value="CzcB_C"/>
    <property type="match status" value="1"/>
</dbReference>
<keyword evidence="4" id="KW-0170">Cobalt</keyword>
<dbReference type="FunFam" id="2.40.420.20:FF:000006">
    <property type="entry name" value="RND family efflux transporter MFP subunit"/>
    <property type="match status" value="1"/>
</dbReference>
<dbReference type="InterPro" id="IPR006143">
    <property type="entry name" value="RND_pump_MFP"/>
</dbReference>
<dbReference type="NCBIfam" id="TIGR01730">
    <property type="entry name" value="RND_mfp"/>
    <property type="match status" value="1"/>
</dbReference>
<dbReference type="Pfam" id="PF25893">
    <property type="entry name" value="HH_CzcB"/>
    <property type="match status" value="1"/>
</dbReference>
<evidence type="ECO:0000256" key="5">
    <source>
        <dbReference type="ARBA" id="ARBA00043263"/>
    </source>
</evidence>
<comment type="function">
    <text evidence="6">CzcA and CzcB together would act in zinc efflux nearly as effectively as the complete czc efflux system (CzcABC). The CzcB protein is thought to funnel zinc cations to the CzcA transport protein.</text>
</comment>
<dbReference type="GO" id="GO:0046686">
    <property type="term" value="P:response to cadmium ion"/>
    <property type="evidence" value="ECO:0007669"/>
    <property type="project" value="UniProtKB-KW"/>
</dbReference>
<dbReference type="AlphaFoldDB" id="A0A6G8IJ02"/>
<keyword evidence="9" id="KW-0472">Membrane</keyword>
<feature type="domain" description="CzcB-like C-terminal circularly permuted SH3-like" evidence="13">
    <location>
        <begin position="363"/>
        <end position="423"/>
    </location>
</feature>
<dbReference type="Gene3D" id="1.10.287.470">
    <property type="entry name" value="Helix hairpin bin"/>
    <property type="match status" value="1"/>
</dbReference>
<dbReference type="InterPro" id="IPR058792">
    <property type="entry name" value="Beta-barrel_RND_2"/>
</dbReference>
<keyword evidence="9" id="KW-1133">Transmembrane helix</keyword>
<evidence type="ECO:0000256" key="6">
    <source>
        <dbReference type="ARBA" id="ARBA00058766"/>
    </source>
</evidence>
<dbReference type="PANTHER" id="PTHR30097">
    <property type="entry name" value="CATION EFFLUX SYSTEM PROTEIN CUSB"/>
    <property type="match status" value="1"/>
</dbReference>
<dbReference type="InterPro" id="IPR051909">
    <property type="entry name" value="MFP_Cation_Efflux"/>
</dbReference>
<sequence>MDTPESSGSKLSRKHLVIIVVVLLLGAVGAAFILRGGGSHAEGDGHGHGQESSKAVEAEGDGHGHEETPKGDAKPESDSASKEGAEGGGHDDEKVALTDAQIAAANIEVKDSSSAVIRTSLQLPGEIRFNEDRTAHIVPRAAGVVERVSANLGQRVSKGQVLAVISSSAVSEVRSELQAAQRRRELAQATYERERTLWEQKISPEQDVLQARQALREAEIAQANASQKLKTLGASANASALGTVELRAPFDAVVVEKHIAIGEAVGEDTNVFTLSDLSTVWAEMSVGAGDLSKVLVGERVRVKADAADVVAEGKIAFVGSLIGAQTRTAPARVELSNPKGAWRPGLFVTVEVLTNDNDTASAVTVDSSALQTVEDKLSVFVRVDGGFQARPVRVGRSDGQRVEILDGLKAGEAYAANGSFVVKSEQGKGSATHAH</sequence>
<evidence type="ECO:0000256" key="7">
    <source>
        <dbReference type="SAM" id="Coils"/>
    </source>
</evidence>
<dbReference type="GO" id="GO:0022857">
    <property type="term" value="F:transmembrane transporter activity"/>
    <property type="evidence" value="ECO:0007669"/>
    <property type="project" value="InterPro"/>
</dbReference>
<keyword evidence="2" id="KW-0813">Transport</keyword>
<evidence type="ECO:0000259" key="10">
    <source>
        <dbReference type="Pfam" id="PF25893"/>
    </source>
</evidence>
<gene>
    <name evidence="14" type="ORF">G9Q37_13730</name>
</gene>
<evidence type="ECO:0000256" key="2">
    <source>
        <dbReference type="ARBA" id="ARBA00022448"/>
    </source>
</evidence>
<evidence type="ECO:0000313" key="14">
    <source>
        <dbReference type="EMBL" id="QIM53131.1"/>
    </source>
</evidence>
<keyword evidence="7" id="KW-0175">Coiled coil</keyword>
<dbReference type="Gene3D" id="2.40.30.170">
    <property type="match status" value="1"/>
</dbReference>
<dbReference type="GO" id="GO:0030288">
    <property type="term" value="C:outer membrane-bounded periplasmic space"/>
    <property type="evidence" value="ECO:0007669"/>
    <property type="project" value="TreeGrafter"/>
</dbReference>
<evidence type="ECO:0000259" key="11">
    <source>
        <dbReference type="Pfam" id="PF25954"/>
    </source>
</evidence>
<organism evidence="14 15">
    <name type="scientific">Hydrogenophaga crocea</name>
    <dbReference type="NCBI Taxonomy" id="2716225"/>
    <lineage>
        <taxon>Bacteria</taxon>
        <taxon>Pseudomonadati</taxon>
        <taxon>Pseudomonadota</taxon>
        <taxon>Betaproteobacteria</taxon>
        <taxon>Burkholderiales</taxon>
        <taxon>Comamonadaceae</taxon>
        <taxon>Hydrogenophaga</taxon>
    </lineage>
</organism>
<name>A0A6G8IJ02_9BURK</name>
<dbReference type="FunFam" id="2.40.30.170:FF:000010">
    <property type="entry name" value="Efflux RND transporter periplasmic adaptor subunit"/>
    <property type="match status" value="1"/>
</dbReference>
<evidence type="ECO:0000313" key="15">
    <source>
        <dbReference type="Proteomes" id="UP000503162"/>
    </source>
</evidence>